<keyword evidence="3" id="KW-0472">Membrane</keyword>
<dbReference type="GO" id="GO:0043025">
    <property type="term" value="C:neuronal cell body"/>
    <property type="evidence" value="ECO:0007669"/>
    <property type="project" value="TreeGrafter"/>
</dbReference>
<evidence type="ECO:0000256" key="3">
    <source>
        <dbReference type="SAM" id="Phobius"/>
    </source>
</evidence>
<feature type="coiled-coil region" evidence="1">
    <location>
        <begin position="124"/>
        <end position="158"/>
    </location>
</feature>
<feature type="domain" description="Resistance to inhibitors of cholinesterase protein 3 N-terminal" evidence="4">
    <location>
        <begin position="15"/>
        <end position="157"/>
    </location>
</feature>
<keyword evidence="3" id="KW-1133">Transmembrane helix</keyword>
<dbReference type="GO" id="GO:0007271">
    <property type="term" value="P:synaptic transmission, cholinergic"/>
    <property type="evidence" value="ECO:0007669"/>
    <property type="project" value="TreeGrafter"/>
</dbReference>
<dbReference type="Bgee" id="ENSAMXG00000032098">
    <property type="expression patterns" value="Expressed in brain and 14 other cell types or tissues"/>
</dbReference>
<proteinExistence type="predicted"/>
<keyword evidence="1" id="KW-0175">Coiled coil</keyword>
<feature type="transmembrane region" description="Helical" evidence="3">
    <location>
        <begin position="87"/>
        <end position="109"/>
    </location>
</feature>
<dbReference type="Ensembl" id="ENSAMXT00000058131.1">
    <property type="protein sequence ID" value="ENSAMXP00000040792.1"/>
    <property type="gene ID" value="ENSAMXG00000032098.1"/>
</dbReference>
<evidence type="ECO:0000256" key="1">
    <source>
        <dbReference type="SAM" id="Coils"/>
    </source>
</evidence>
<dbReference type="Proteomes" id="UP000018467">
    <property type="component" value="Unassembled WGS sequence"/>
</dbReference>
<dbReference type="AlphaFoldDB" id="A0A3B1JEE9"/>
<evidence type="ECO:0000256" key="2">
    <source>
        <dbReference type="SAM" id="MobiDB-lite"/>
    </source>
</evidence>
<dbReference type="PANTHER" id="PTHR21723">
    <property type="entry name" value="RESISTANCE TO INHIBITORS OF CHOLINESTERASE PROTEIN 3 RIC3"/>
    <property type="match status" value="1"/>
</dbReference>
<reference evidence="6" key="1">
    <citation type="submission" date="2013-03" db="EMBL/GenBank/DDBJ databases">
        <authorList>
            <person name="Jeffery W."/>
            <person name="Warren W."/>
            <person name="Wilson R.K."/>
        </authorList>
    </citation>
    <scope>NUCLEOTIDE SEQUENCE</scope>
    <source>
        <strain evidence="6">female</strain>
    </source>
</reference>
<dbReference type="Pfam" id="PF15361">
    <property type="entry name" value="RIC3"/>
    <property type="match status" value="1"/>
</dbReference>
<dbReference type="InterPro" id="IPR032763">
    <property type="entry name" value="RIC3_N"/>
</dbReference>
<evidence type="ECO:0000313" key="6">
    <source>
        <dbReference type="Proteomes" id="UP000018467"/>
    </source>
</evidence>
<feature type="transmembrane region" description="Helical" evidence="3">
    <location>
        <begin position="6"/>
        <end position="26"/>
    </location>
</feature>
<keyword evidence="3" id="KW-0812">Transmembrane</keyword>
<dbReference type="InterPro" id="IPR026160">
    <property type="entry name" value="Ric3"/>
</dbReference>
<feature type="region of interest" description="Disordered" evidence="2">
    <location>
        <begin position="33"/>
        <end position="58"/>
    </location>
</feature>
<organism evidence="5 6">
    <name type="scientific">Astyanax mexicanus</name>
    <name type="common">Blind cave fish</name>
    <name type="synonym">Astyanax fasciatus mexicanus</name>
    <dbReference type="NCBI Taxonomy" id="7994"/>
    <lineage>
        <taxon>Eukaryota</taxon>
        <taxon>Metazoa</taxon>
        <taxon>Chordata</taxon>
        <taxon>Craniata</taxon>
        <taxon>Vertebrata</taxon>
        <taxon>Euteleostomi</taxon>
        <taxon>Actinopterygii</taxon>
        <taxon>Neopterygii</taxon>
        <taxon>Teleostei</taxon>
        <taxon>Ostariophysi</taxon>
        <taxon>Characiformes</taxon>
        <taxon>Characoidei</taxon>
        <taxon>Acestrorhamphidae</taxon>
        <taxon>Acestrorhamphinae</taxon>
        <taxon>Astyanax</taxon>
    </lineage>
</organism>
<dbReference type="GO" id="GO:0045202">
    <property type="term" value="C:synapse"/>
    <property type="evidence" value="ECO:0007669"/>
    <property type="project" value="GOC"/>
</dbReference>
<evidence type="ECO:0000259" key="4">
    <source>
        <dbReference type="Pfam" id="PF15361"/>
    </source>
</evidence>
<evidence type="ECO:0000313" key="5">
    <source>
        <dbReference type="Ensembl" id="ENSAMXP00000040792.1"/>
    </source>
</evidence>
<accession>A0A3B1JEE9</accession>
<feature type="compositionally biased region" description="Acidic residues" evidence="2">
    <location>
        <begin position="240"/>
        <end position="268"/>
    </location>
</feature>
<dbReference type="STRING" id="7994.ENSAMXP00000040792"/>
<reference evidence="5" key="3">
    <citation type="submission" date="2025-08" db="UniProtKB">
        <authorList>
            <consortium name="Ensembl"/>
        </authorList>
    </citation>
    <scope>IDENTIFICATION</scope>
</reference>
<reference evidence="6" key="2">
    <citation type="journal article" date="2014" name="Nat. Commun.">
        <title>The cavefish genome reveals candidate genes for eye loss.</title>
        <authorList>
            <person name="McGaugh S.E."/>
            <person name="Gross J.B."/>
            <person name="Aken B."/>
            <person name="Blin M."/>
            <person name="Borowsky R."/>
            <person name="Chalopin D."/>
            <person name="Hinaux H."/>
            <person name="Jeffery W.R."/>
            <person name="Keene A."/>
            <person name="Ma L."/>
            <person name="Minx P."/>
            <person name="Murphy D."/>
            <person name="O'Quin K.E."/>
            <person name="Retaux S."/>
            <person name="Rohner N."/>
            <person name="Searle S.M."/>
            <person name="Stahl B.A."/>
            <person name="Tabin C."/>
            <person name="Volff J.N."/>
            <person name="Yoshizawa M."/>
            <person name="Warren W.C."/>
        </authorList>
    </citation>
    <scope>NUCLEOTIDE SEQUENCE [LARGE SCALE GENOMIC DNA]</scope>
    <source>
        <strain evidence="6">female</strain>
    </source>
</reference>
<protein>
    <submittedName>
        <fullName evidence="5">Coiled-coil domain containing 107</fullName>
    </submittedName>
</protein>
<dbReference type="GO" id="GO:0034394">
    <property type="term" value="P:protein localization to cell surface"/>
    <property type="evidence" value="ECO:0007669"/>
    <property type="project" value="TreeGrafter"/>
</dbReference>
<feature type="region of interest" description="Disordered" evidence="2">
    <location>
        <begin position="222"/>
        <end position="314"/>
    </location>
</feature>
<dbReference type="InParanoid" id="A0A3B1JEE9"/>
<dbReference type="GeneTree" id="ENSGT00440000034107"/>
<dbReference type="PANTHER" id="PTHR21723:SF2">
    <property type="entry name" value="RESISTANCE TO INHIBITORS OF CHOLINESTERASE PROTEIN 3 N-TERMINAL DOMAIN-CONTAINING PROTEIN"/>
    <property type="match status" value="1"/>
</dbReference>
<sequence>MVSPAQQLVLAFTAALCCFILVPRMFGSGAREERAAARKGPPLTPGGLKGAHPQPPQAFSSAENMQQMKKLMEQELRSDKYKSNSKGYVFTLMPLYAIGVGIFAAYKFLKIKSAEDTRAQKEKTARGIKKSEETENQLNELEQRLAQTEKMLNSILTQLDPLTNCVKSVAMEQKNEIMSQLQCIRDLMKKRGMQCPPTNTTDAACERNLDNLIESLTAMETLGQRKPHTHPPQTLHTTEEQEEDKEMEEEEHEGQGEEEDEGQCEEEDERRSGVEDGCESDSSMPSLEELEVVGVVQKVPDELGAGLRRRNRPD</sequence>
<dbReference type="GO" id="GO:0043005">
    <property type="term" value="C:neuron projection"/>
    <property type="evidence" value="ECO:0007669"/>
    <property type="project" value="TreeGrafter"/>
</dbReference>
<keyword evidence="6" id="KW-1185">Reference proteome</keyword>
<name>A0A3B1JEE9_ASTMX</name>
<reference evidence="5" key="4">
    <citation type="submission" date="2025-09" db="UniProtKB">
        <authorList>
            <consortium name="Ensembl"/>
        </authorList>
    </citation>
    <scope>IDENTIFICATION</scope>
</reference>